<gene>
    <name evidence="4" type="ORF">EDD39_7124</name>
</gene>
<evidence type="ECO:0000256" key="3">
    <source>
        <dbReference type="RuleBase" id="RU003850"/>
    </source>
</evidence>
<reference evidence="4 5" key="1">
    <citation type="submission" date="2018-11" db="EMBL/GenBank/DDBJ databases">
        <title>Sequencing the genomes of 1000 actinobacteria strains.</title>
        <authorList>
            <person name="Klenk H.-P."/>
        </authorList>
    </citation>
    <scope>NUCLEOTIDE SEQUENCE [LARGE SCALE GENOMIC DNA]</scope>
    <source>
        <strain evidence="4 5">DSM 44780</strain>
    </source>
</reference>
<organism evidence="4 5">
    <name type="scientific">Kitasatospora cineracea</name>
    <dbReference type="NCBI Taxonomy" id="88074"/>
    <lineage>
        <taxon>Bacteria</taxon>
        <taxon>Bacillati</taxon>
        <taxon>Actinomycetota</taxon>
        <taxon>Actinomycetes</taxon>
        <taxon>Kitasatosporales</taxon>
        <taxon>Streptomycetaceae</taxon>
        <taxon>Kitasatospora</taxon>
    </lineage>
</organism>
<name>A0A8G1U9R4_9ACTN</name>
<dbReference type="GO" id="GO:0016151">
    <property type="term" value="F:nickel cation binding"/>
    <property type="evidence" value="ECO:0007669"/>
    <property type="project" value="InterPro"/>
</dbReference>
<evidence type="ECO:0000313" key="5">
    <source>
        <dbReference type="Proteomes" id="UP000267408"/>
    </source>
</evidence>
<dbReference type="SUPFAM" id="SSF54111">
    <property type="entry name" value="Urease, gamma-subunit"/>
    <property type="match status" value="1"/>
</dbReference>
<dbReference type="EMBL" id="RJVJ01000003">
    <property type="protein sequence ID" value="ROR35466.1"/>
    <property type="molecule type" value="Genomic_DNA"/>
</dbReference>
<dbReference type="AlphaFoldDB" id="A0A8G1U9R4"/>
<dbReference type="CDD" id="cd00390">
    <property type="entry name" value="Urease_gamma"/>
    <property type="match status" value="1"/>
</dbReference>
<dbReference type="InterPro" id="IPR050069">
    <property type="entry name" value="Urease_subunit"/>
</dbReference>
<dbReference type="GO" id="GO:0043419">
    <property type="term" value="P:urea catabolic process"/>
    <property type="evidence" value="ECO:0007669"/>
    <property type="project" value="InterPro"/>
</dbReference>
<dbReference type="InterPro" id="IPR036463">
    <property type="entry name" value="Urease_gamma_sf"/>
</dbReference>
<evidence type="ECO:0000256" key="2">
    <source>
        <dbReference type="ARBA" id="ARBA00047778"/>
    </source>
</evidence>
<dbReference type="Gene3D" id="3.30.280.10">
    <property type="entry name" value="Urease, gamma-like subunit"/>
    <property type="match status" value="1"/>
</dbReference>
<protein>
    <recommendedName>
        <fullName evidence="3">Urease subunit gamma</fullName>
        <ecNumber evidence="3">3.5.1.5</ecNumber>
    </recommendedName>
</protein>
<comment type="similarity">
    <text evidence="3">Belongs to the urease gamma subunit family.</text>
</comment>
<accession>A0A8G1U9R4</accession>
<comment type="caution">
    <text evidence="4">The sequence shown here is derived from an EMBL/GenBank/DDBJ whole genome shotgun (WGS) entry which is preliminary data.</text>
</comment>
<dbReference type="Proteomes" id="UP000267408">
    <property type="component" value="Unassembled WGS sequence"/>
</dbReference>
<dbReference type="NCBIfam" id="TIGR00193">
    <property type="entry name" value="urease_gam"/>
    <property type="match status" value="1"/>
</dbReference>
<dbReference type="PANTHER" id="PTHR33569:SF1">
    <property type="entry name" value="UREASE"/>
    <property type="match status" value="1"/>
</dbReference>
<sequence length="104" mass="11361">MAPVNLSPREIDKLYIYVVADLARKRRDRGVKLNYSEACALISEAVMEGARDGRTVAECMEIGKQAVRGEDVMPGVREMLPLLQVEAAFVDGTKLVSCHDPVGA</sequence>
<proteinExistence type="inferred from homology"/>
<dbReference type="GO" id="GO:0009039">
    <property type="term" value="F:urease activity"/>
    <property type="evidence" value="ECO:0007669"/>
    <property type="project" value="UniProtKB-EC"/>
</dbReference>
<evidence type="ECO:0000256" key="1">
    <source>
        <dbReference type="ARBA" id="ARBA00022801"/>
    </source>
</evidence>
<keyword evidence="1 3" id="KW-0378">Hydrolase</keyword>
<dbReference type="Pfam" id="PF00547">
    <property type="entry name" value="Urease_gamma"/>
    <property type="match status" value="1"/>
</dbReference>
<dbReference type="GO" id="GO:0005737">
    <property type="term" value="C:cytoplasm"/>
    <property type="evidence" value="ECO:0007669"/>
    <property type="project" value="UniProtKB-SubCell"/>
</dbReference>
<dbReference type="InterPro" id="IPR002026">
    <property type="entry name" value="Urease_gamma/gamma-beta_su"/>
</dbReference>
<comment type="catalytic activity">
    <reaction evidence="2 3">
        <text>urea + 2 H2O + H(+) = hydrogencarbonate + 2 NH4(+)</text>
        <dbReference type="Rhea" id="RHEA:20557"/>
        <dbReference type="ChEBI" id="CHEBI:15377"/>
        <dbReference type="ChEBI" id="CHEBI:15378"/>
        <dbReference type="ChEBI" id="CHEBI:16199"/>
        <dbReference type="ChEBI" id="CHEBI:17544"/>
        <dbReference type="ChEBI" id="CHEBI:28938"/>
        <dbReference type="EC" id="3.5.1.5"/>
    </reaction>
</comment>
<dbReference type="EC" id="3.5.1.5" evidence="3"/>
<evidence type="ECO:0000313" key="4">
    <source>
        <dbReference type="EMBL" id="ROR35466.1"/>
    </source>
</evidence>
<comment type="subcellular location">
    <subcellularLocation>
        <location evidence="3">Cytoplasm</location>
    </subcellularLocation>
</comment>
<dbReference type="PANTHER" id="PTHR33569">
    <property type="entry name" value="UREASE"/>
    <property type="match status" value="1"/>
</dbReference>
<dbReference type="NCBIfam" id="NF009712">
    <property type="entry name" value="PRK13241.1"/>
    <property type="match status" value="1"/>
</dbReference>